<keyword evidence="6 10" id="KW-0647">Proteasome</keyword>
<keyword evidence="8 10" id="KW-0539">Nucleus</keyword>
<evidence type="ECO:0000256" key="7">
    <source>
        <dbReference type="ARBA" id="ARBA00023145"/>
    </source>
</evidence>
<evidence type="ECO:0000256" key="10">
    <source>
        <dbReference type="RuleBase" id="RU004203"/>
    </source>
</evidence>
<evidence type="ECO:0000256" key="2">
    <source>
        <dbReference type="ARBA" id="ARBA00022490"/>
    </source>
</evidence>
<keyword evidence="5" id="KW-0378">Hydrolase</keyword>
<dbReference type="EMBL" id="JANTQA010000075">
    <property type="protein sequence ID" value="KAJ3423922.1"/>
    <property type="molecule type" value="Genomic_DNA"/>
</dbReference>
<dbReference type="Pfam" id="PF00227">
    <property type="entry name" value="Proteasome"/>
    <property type="match status" value="1"/>
</dbReference>
<protein>
    <recommendedName>
        <fullName evidence="10">Proteasome subunit beta</fullName>
    </recommendedName>
</protein>
<comment type="catalytic activity">
    <reaction evidence="1">
        <text>Cleavage of peptide bonds with very broad specificity.</text>
        <dbReference type="EC" id="3.4.25.1"/>
    </reaction>
</comment>
<dbReference type="FunFam" id="3.60.20.10:FF:000010">
    <property type="entry name" value="Proteasome subunit beta type-1"/>
    <property type="match status" value="1"/>
</dbReference>
<dbReference type="SUPFAM" id="SSF56235">
    <property type="entry name" value="N-terminal nucleophile aminohydrolases (Ntn hydrolases)"/>
    <property type="match status" value="1"/>
</dbReference>
<dbReference type="GO" id="GO:0051603">
    <property type="term" value="P:proteolysis involved in protein catabolic process"/>
    <property type="evidence" value="ECO:0007669"/>
    <property type="project" value="InterPro"/>
</dbReference>
<evidence type="ECO:0000256" key="4">
    <source>
        <dbReference type="ARBA" id="ARBA00022698"/>
    </source>
</evidence>
<evidence type="ECO:0000256" key="8">
    <source>
        <dbReference type="ARBA" id="ARBA00023242"/>
    </source>
</evidence>
<evidence type="ECO:0000256" key="5">
    <source>
        <dbReference type="ARBA" id="ARBA00022801"/>
    </source>
</evidence>
<keyword evidence="2 10" id="KW-0963">Cytoplasm</keyword>
<dbReference type="AlphaFoldDB" id="A0AAV7Y5V4"/>
<reference evidence="11" key="1">
    <citation type="submission" date="2022-08" db="EMBL/GenBank/DDBJ databases">
        <title>Novel sulphate-reducing endosymbionts in the free-living metamonad Anaeramoeba.</title>
        <authorList>
            <person name="Jerlstrom-Hultqvist J."/>
            <person name="Cepicka I."/>
            <person name="Gallot-Lavallee L."/>
            <person name="Salas-Leiva D."/>
            <person name="Curtis B.A."/>
            <person name="Zahonova K."/>
            <person name="Pipaliya S."/>
            <person name="Dacks J."/>
            <person name="Roger A.J."/>
        </authorList>
    </citation>
    <scope>NUCLEOTIDE SEQUENCE</scope>
    <source>
        <strain evidence="11">Busselton2</strain>
    </source>
</reference>
<dbReference type="PRINTS" id="PR00141">
    <property type="entry name" value="PROTEASOME"/>
</dbReference>
<evidence type="ECO:0000256" key="3">
    <source>
        <dbReference type="ARBA" id="ARBA00022670"/>
    </source>
</evidence>
<accession>A0AAV7Y5V4</accession>
<comment type="function">
    <text evidence="10">Component of the proteasome, a multicatalytic proteinase complex which is characterized by its ability to cleave peptides with Arg, Phe, Tyr, Leu, and Glu adjacent to the leaving group at neutral or slightly basic pH. The proteasome has an ATP-dependent proteolytic activity.</text>
</comment>
<name>A0AAV7Y5V4_9EUKA</name>
<gene>
    <name evidence="11" type="ORF">M0812_29553</name>
</gene>
<dbReference type="Gene3D" id="3.60.20.10">
    <property type="entry name" value="Glutamine Phosphoribosylpyrophosphate, subunit 1, domain 1"/>
    <property type="match status" value="1"/>
</dbReference>
<dbReference type="CDD" id="cd03762">
    <property type="entry name" value="proteasome_beta_type_6"/>
    <property type="match status" value="1"/>
</dbReference>
<dbReference type="InterPro" id="IPR029055">
    <property type="entry name" value="Ntn_hydrolases_N"/>
</dbReference>
<evidence type="ECO:0000313" key="11">
    <source>
        <dbReference type="EMBL" id="KAJ3423922.1"/>
    </source>
</evidence>
<keyword evidence="4" id="KW-0888">Threonine protease</keyword>
<dbReference type="GO" id="GO:0004298">
    <property type="term" value="F:threonine-type endopeptidase activity"/>
    <property type="evidence" value="ECO:0007669"/>
    <property type="project" value="UniProtKB-KW"/>
</dbReference>
<comment type="similarity">
    <text evidence="10">Belongs to the peptidase T1B family.</text>
</comment>
<comment type="subunit">
    <text evidence="10">Component of the proteasome complex.</text>
</comment>
<dbReference type="InterPro" id="IPR016050">
    <property type="entry name" value="Proteasome_bsu_CS"/>
</dbReference>
<dbReference type="PROSITE" id="PS51476">
    <property type="entry name" value="PROTEASOME_BETA_2"/>
    <property type="match status" value="1"/>
</dbReference>
<comment type="caution">
    <text evidence="11">The sequence shown here is derived from an EMBL/GenBank/DDBJ whole genome shotgun (WGS) entry which is preliminary data.</text>
</comment>
<dbReference type="PANTHER" id="PTHR32194:SF0">
    <property type="entry name" value="ATP-DEPENDENT PROTEASE SUBUNIT HSLV"/>
    <property type="match status" value="1"/>
</dbReference>
<dbReference type="PANTHER" id="PTHR32194">
    <property type="entry name" value="METALLOPROTEASE TLDD"/>
    <property type="match status" value="1"/>
</dbReference>
<dbReference type="GO" id="GO:0005737">
    <property type="term" value="C:cytoplasm"/>
    <property type="evidence" value="ECO:0007669"/>
    <property type="project" value="UniProtKB-SubCell"/>
</dbReference>
<organism evidence="11 12">
    <name type="scientific">Anaeramoeba flamelloides</name>
    <dbReference type="NCBI Taxonomy" id="1746091"/>
    <lineage>
        <taxon>Eukaryota</taxon>
        <taxon>Metamonada</taxon>
        <taxon>Anaeramoebidae</taxon>
        <taxon>Anaeramoeba</taxon>
    </lineage>
</organism>
<sequence length="219" mass="24274">MFDLEKEFLYDLSKEVKTGTTVMAVTFKDGVIIAADSRTSSGSYAVNRVTDKLTPVHDQIYCLRSGSAADTQIISSYVSYYTNMFSIEEGSQPTVKKAAHMFREFLYQNKQYLHAAIICAGWDPIDGGSVYSLPLGGSIVKQPFATGGSGSTYLYGYCDMNFKENMTEEEAEKFVTYGITEAIARDGGSGGIVRKAIIDKNGVRRKTVYGNKLKKFWEK</sequence>
<feature type="active site" description="Nucleophile" evidence="9">
    <location>
        <position position="20"/>
    </location>
</feature>
<evidence type="ECO:0000256" key="9">
    <source>
        <dbReference type="PIRSR" id="PIRSR600243-1"/>
    </source>
</evidence>
<dbReference type="GO" id="GO:0019774">
    <property type="term" value="C:proteasome core complex, beta-subunit complex"/>
    <property type="evidence" value="ECO:0007669"/>
    <property type="project" value="UniProtKB-ARBA"/>
</dbReference>
<evidence type="ECO:0000256" key="1">
    <source>
        <dbReference type="ARBA" id="ARBA00001198"/>
    </source>
</evidence>
<evidence type="ECO:0000256" key="6">
    <source>
        <dbReference type="ARBA" id="ARBA00022942"/>
    </source>
</evidence>
<dbReference type="GO" id="GO:0005634">
    <property type="term" value="C:nucleus"/>
    <property type="evidence" value="ECO:0007669"/>
    <property type="project" value="UniProtKB-SubCell"/>
</dbReference>
<dbReference type="InterPro" id="IPR023333">
    <property type="entry name" value="Proteasome_suB-type"/>
</dbReference>
<dbReference type="InterPro" id="IPR001353">
    <property type="entry name" value="Proteasome_sua/b"/>
</dbReference>
<keyword evidence="3" id="KW-0645">Protease</keyword>
<dbReference type="PROSITE" id="PS00854">
    <property type="entry name" value="PROTEASOME_BETA_1"/>
    <property type="match status" value="1"/>
</dbReference>
<proteinExistence type="inferred from homology"/>
<dbReference type="Proteomes" id="UP001146793">
    <property type="component" value="Unassembled WGS sequence"/>
</dbReference>
<evidence type="ECO:0000313" key="12">
    <source>
        <dbReference type="Proteomes" id="UP001146793"/>
    </source>
</evidence>
<comment type="subcellular location">
    <subcellularLocation>
        <location evidence="10">Cytoplasm</location>
    </subcellularLocation>
    <subcellularLocation>
        <location evidence="10">Nucleus</location>
    </subcellularLocation>
</comment>
<keyword evidence="7" id="KW-0865">Zymogen</keyword>
<dbReference type="InterPro" id="IPR000243">
    <property type="entry name" value="Pept_T1A_subB"/>
</dbReference>